<keyword evidence="2" id="KW-0472">Membrane</keyword>
<dbReference type="InterPro" id="IPR011989">
    <property type="entry name" value="ARM-like"/>
</dbReference>
<gene>
    <name evidence="3" type="ORF">SAMN05216559_3523</name>
</gene>
<dbReference type="InterPro" id="IPR016024">
    <property type="entry name" value="ARM-type_fold"/>
</dbReference>
<dbReference type="InterPro" id="IPR004155">
    <property type="entry name" value="PBS_lyase_HEAT"/>
</dbReference>
<dbReference type="PROSITE" id="PS50077">
    <property type="entry name" value="HEAT_REPEAT"/>
    <property type="match status" value="1"/>
</dbReference>
<dbReference type="Pfam" id="PF13646">
    <property type="entry name" value="HEAT_2"/>
    <property type="match status" value="3"/>
</dbReference>
<dbReference type="EMBL" id="FOZK01000003">
    <property type="protein sequence ID" value="SFS08826.1"/>
    <property type="molecule type" value="Genomic_DNA"/>
</dbReference>
<accession>A0A1I6LZF5</accession>
<dbReference type="Gene3D" id="1.25.10.10">
    <property type="entry name" value="Leucine-rich Repeat Variant"/>
    <property type="match status" value="3"/>
</dbReference>
<dbReference type="OrthoDB" id="10495at2157"/>
<sequence>MSTTNELVRGLRDPDPRRRRDAIDALVEQDAARAVGPLSALVERESDTTVTAAALRAIGRLGAEGEGVPTLLDHLDDENGAIRRAARDGLRSLDGVAGASTVERLLDALAEATPADDGADAADRGSGPDDAAAIAAAIGAIDDPSALPAVRTAQYEDDDVAAALADVSIAAAELVREDVTLTDRAALSAPDPFLRRDAVRAHAEAHGSEARAPIEARLDDDHPAVRVAAAEALGSIGDPRSLPTLCRHLVDERDDVFDAIDEAVDDVTGPRRIQRLCWVVETAPRDSAIAAEALLERRMGLIASLGLESRASARESIREVAIEMVETDVTSERAEGLSLLAVYGTADDVGRCVDALSAADPVIREQAALALGHLGVDHGRLVRSVAGRRLPLTGAAVSLDAPGERVQPLRDRLDVETDDDVVAQLLDSLGVLGEASVLQAVVDRLTHRDPVVRERAAFAVAKLGDCDTLPAVRSAFDVESAPRARAAQVAAMGALYEADCPAVGDVRAVLETAAVEDEAATVRRWATIGLGYVGDSSAAETIRAVHATDPSPLVTTAADSALARIARRNSRLLRAADRVIGATADATDRVIRFGLEHERILSRAWSAVAVSLGLVWRLFAFVINGILGWLLILLVLSVGFLVLDFLLGLL</sequence>
<dbReference type="AlphaFoldDB" id="A0A1I6LZF5"/>
<dbReference type="STRING" id="767519.SAMN05216559_3523"/>
<dbReference type="InterPro" id="IPR021133">
    <property type="entry name" value="HEAT_type_2"/>
</dbReference>
<keyword evidence="2" id="KW-1133">Transmembrane helix</keyword>
<organism evidence="3 4">
    <name type="scientific">Halomicrobium zhouii</name>
    <dbReference type="NCBI Taxonomy" id="767519"/>
    <lineage>
        <taxon>Archaea</taxon>
        <taxon>Methanobacteriati</taxon>
        <taxon>Methanobacteriota</taxon>
        <taxon>Stenosarchaea group</taxon>
        <taxon>Halobacteria</taxon>
        <taxon>Halobacteriales</taxon>
        <taxon>Haloarculaceae</taxon>
        <taxon>Halomicrobium</taxon>
    </lineage>
</organism>
<protein>
    <submittedName>
        <fullName evidence="3">HEAT repeat</fullName>
    </submittedName>
</protein>
<dbReference type="SMART" id="SM00567">
    <property type="entry name" value="EZ_HEAT"/>
    <property type="match status" value="5"/>
</dbReference>
<feature type="transmembrane region" description="Helical" evidence="2">
    <location>
        <begin position="600"/>
        <end position="620"/>
    </location>
</feature>
<proteinExistence type="predicted"/>
<evidence type="ECO:0000313" key="3">
    <source>
        <dbReference type="EMBL" id="SFS08826.1"/>
    </source>
</evidence>
<keyword evidence="4" id="KW-1185">Reference proteome</keyword>
<evidence type="ECO:0000256" key="2">
    <source>
        <dbReference type="SAM" id="Phobius"/>
    </source>
</evidence>
<dbReference type="Proteomes" id="UP000199062">
    <property type="component" value="Unassembled WGS sequence"/>
</dbReference>
<dbReference type="PANTHER" id="PTHR12697">
    <property type="entry name" value="PBS LYASE HEAT-LIKE PROTEIN"/>
    <property type="match status" value="1"/>
</dbReference>
<evidence type="ECO:0000313" key="4">
    <source>
        <dbReference type="Proteomes" id="UP000199062"/>
    </source>
</evidence>
<evidence type="ECO:0000256" key="1">
    <source>
        <dbReference type="ARBA" id="ARBA00045876"/>
    </source>
</evidence>
<reference evidence="3 4" key="1">
    <citation type="submission" date="2016-10" db="EMBL/GenBank/DDBJ databases">
        <authorList>
            <person name="de Groot N.N."/>
        </authorList>
    </citation>
    <scope>NUCLEOTIDE SEQUENCE [LARGE SCALE GENOMIC DNA]</scope>
    <source>
        <strain evidence="3 4">CGMCC 1.10457</strain>
    </source>
</reference>
<keyword evidence="2" id="KW-0812">Transmembrane</keyword>
<comment type="function">
    <text evidence="1">Catalyzes the hydroxylation of the N(6)-(4-aminobutyl)-L-lysine intermediate produced by deoxyhypusine synthase/DHPS on a critical lysine of the eukaryotic translation initiation factor 5A/eIF-5A. This is the second step of the post-translational modification of that lysine into an unusual amino acid residue named hypusine. Hypusination is unique to mature eIF-5A factor and is essential for its function.</text>
</comment>
<dbReference type="PANTHER" id="PTHR12697:SF5">
    <property type="entry name" value="DEOXYHYPUSINE HYDROXYLASE"/>
    <property type="match status" value="1"/>
</dbReference>
<dbReference type="SUPFAM" id="SSF48371">
    <property type="entry name" value="ARM repeat"/>
    <property type="match status" value="1"/>
</dbReference>
<dbReference type="GO" id="GO:0016491">
    <property type="term" value="F:oxidoreductase activity"/>
    <property type="evidence" value="ECO:0007669"/>
    <property type="project" value="TreeGrafter"/>
</dbReference>
<feature type="transmembrane region" description="Helical" evidence="2">
    <location>
        <begin position="626"/>
        <end position="647"/>
    </location>
</feature>
<name>A0A1I6LZF5_9EURY</name>
<dbReference type="RefSeq" id="WP_089818105.1">
    <property type="nucleotide sequence ID" value="NZ_FOZK01000003.1"/>
</dbReference>